<dbReference type="PANTHER" id="PTHR20855">
    <property type="entry name" value="ADIPOR/PROGESTIN RECEPTOR-RELATED"/>
    <property type="match status" value="1"/>
</dbReference>
<comment type="caution">
    <text evidence="11">The sequence shown here is derived from an EMBL/GenBank/DDBJ whole genome shotgun (WGS) entry which is preliminary data.</text>
</comment>
<gene>
    <name evidence="11" type="ORF">SCF082_LOCUS40311</name>
</gene>
<reference evidence="11 12" key="1">
    <citation type="submission" date="2024-02" db="EMBL/GenBank/DDBJ databases">
        <authorList>
            <person name="Chen Y."/>
            <person name="Shah S."/>
            <person name="Dougan E. K."/>
            <person name="Thang M."/>
            <person name="Chan C."/>
        </authorList>
    </citation>
    <scope>NUCLEOTIDE SEQUENCE [LARGE SCALE GENOMIC DNA]</scope>
</reference>
<dbReference type="InterPro" id="IPR007318">
    <property type="entry name" value="Phopholipid_MeTrfase"/>
</dbReference>
<organism evidence="11 12">
    <name type="scientific">Durusdinium trenchii</name>
    <dbReference type="NCBI Taxonomy" id="1381693"/>
    <lineage>
        <taxon>Eukaryota</taxon>
        <taxon>Sar</taxon>
        <taxon>Alveolata</taxon>
        <taxon>Dinophyceae</taxon>
        <taxon>Suessiales</taxon>
        <taxon>Symbiodiniaceae</taxon>
        <taxon>Durusdinium</taxon>
    </lineage>
</organism>
<evidence type="ECO:0000256" key="5">
    <source>
        <dbReference type="ARBA" id="ARBA00022989"/>
    </source>
</evidence>
<evidence type="ECO:0000256" key="8">
    <source>
        <dbReference type="ARBA" id="ARBA00023209"/>
    </source>
</evidence>
<evidence type="ECO:0000256" key="3">
    <source>
        <dbReference type="ARBA" id="ARBA00022516"/>
    </source>
</evidence>
<proteinExistence type="inferred from homology"/>
<dbReference type="PANTHER" id="PTHR20855:SF52">
    <property type="entry name" value="ADIPONECTIN RECEPTOR PROTEIN"/>
    <property type="match status" value="1"/>
</dbReference>
<accession>A0ABP0QA03</accession>
<protein>
    <submittedName>
        <fullName evidence="11">Heptahelical transmembrane protein 1 (PAQR family protein HHP1)</fullName>
    </submittedName>
</protein>
<evidence type="ECO:0000313" key="12">
    <source>
        <dbReference type="Proteomes" id="UP001642464"/>
    </source>
</evidence>
<name>A0ABP0QA03_9DINO</name>
<dbReference type="Pfam" id="PF03006">
    <property type="entry name" value="HlyIII"/>
    <property type="match status" value="1"/>
</dbReference>
<keyword evidence="3" id="KW-0444">Lipid biosynthesis</keyword>
<evidence type="ECO:0000256" key="10">
    <source>
        <dbReference type="SAM" id="Phobius"/>
    </source>
</evidence>
<keyword evidence="5 10" id="KW-1133">Transmembrane helix</keyword>
<keyword evidence="6" id="KW-0443">Lipid metabolism</keyword>
<evidence type="ECO:0000256" key="2">
    <source>
        <dbReference type="ARBA" id="ARBA00007018"/>
    </source>
</evidence>
<keyword evidence="8" id="KW-0594">Phospholipid biosynthesis</keyword>
<keyword evidence="4 10" id="KW-0812">Transmembrane</keyword>
<sequence>MTGKVPPPPSVPEDWLPKKLRSRGRLLDSTDVPTRQKVPFILWGYRPPPAGTCELLKSIFGIHNETGNMWSHLLGIVYCAYVGATAVCQQQACSWLLLLVAASSYCFSCSFCFHLCSCTGATVRSCTYRMDLTGIVVLIAASYFAGIALGFRCYPALRSFYLVYAALVSLALAVPLLKPEIVKDLTRHMILCVAAGVVPAVHFLSAATTKEISCVLPYILQMFGFYGLGACFYVSRWPECRWPGYFDLIGHSHQFWHLFVLLAAASWLRGCAAMITEISSCELQVPTRSGTPWADEVWSGIPLRSVAPASAADLETSTPSGGHPVAMSFELAAFPLLGIERFLYGYIYHFPESFQKCCRGPLKALLDYDEGVYWQVAKHLGVGIKVFQFGVVGYDLLLKRSVSLAEPKLLCPGLAMVGLGQLLNTATFRAIGAKGVYYGSQLGYDVPWATAFPYNIGISDPQYWGVIFSVWGFYLCLAPSSDLTGEHFLIPWLETFWYITSMKLLEHEGYGGGLLRALGFKAPKKP</sequence>
<dbReference type="Proteomes" id="UP001642464">
    <property type="component" value="Unassembled WGS sequence"/>
</dbReference>
<dbReference type="EMBL" id="CAXAMM010039241">
    <property type="protein sequence ID" value="CAK9085066.1"/>
    <property type="molecule type" value="Genomic_DNA"/>
</dbReference>
<comment type="subcellular location">
    <subcellularLocation>
        <location evidence="1">Endomembrane system</location>
        <topology evidence="1">Multi-pass membrane protein</topology>
    </subcellularLocation>
</comment>
<evidence type="ECO:0000256" key="9">
    <source>
        <dbReference type="ARBA" id="ARBA00023264"/>
    </source>
</evidence>
<evidence type="ECO:0000256" key="4">
    <source>
        <dbReference type="ARBA" id="ARBA00022692"/>
    </source>
</evidence>
<feature type="transmembrane region" description="Helical" evidence="10">
    <location>
        <begin position="157"/>
        <end position="177"/>
    </location>
</feature>
<dbReference type="InterPro" id="IPR004254">
    <property type="entry name" value="AdipoR/HlyIII-related"/>
</dbReference>
<feature type="transmembrane region" description="Helical" evidence="10">
    <location>
        <begin position="95"/>
        <end position="116"/>
    </location>
</feature>
<dbReference type="Pfam" id="PF04191">
    <property type="entry name" value="PEMT"/>
    <property type="match status" value="1"/>
</dbReference>
<keyword evidence="9" id="KW-1208">Phospholipid metabolism</keyword>
<evidence type="ECO:0000313" key="11">
    <source>
        <dbReference type="EMBL" id="CAK9085066.1"/>
    </source>
</evidence>
<keyword evidence="7 10" id="KW-0472">Membrane</keyword>
<feature type="transmembrane region" description="Helical" evidence="10">
    <location>
        <begin position="189"/>
        <end position="209"/>
    </location>
</feature>
<evidence type="ECO:0000256" key="7">
    <source>
        <dbReference type="ARBA" id="ARBA00023136"/>
    </source>
</evidence>
<evidence type="ECO:0000256" key="1">
    <source>
        <dbReference type="ARBA" id="ARBA00004127"/>
    </source>
</evidence>
<keyword evidence="12" id="KW-1185">Reference proteome</keyword>
<feature type="transmembrane region" description="Helical" evidence="10">
    <location>
        <begin position="128"/>
        <end position="151"/>
    </location>
</feature>
<evidence type="ECO:0000256" key="6">
    <source>
        <dbReference type="ARBA" id="ARBA00023098"/>
    </source>
</evidence>
<feature type="transmembrane region" description="Helical" evidence="10">
    <location>
        <begin position="215"/>
        <end position="234"/>
    </location>
</feature>
<comment type="similarity">
    <text evidence="2">Belongs to the ADIPOR family.</text>
</comment>